<dbReference type="EMBL" id="VUNQ01000027">
    <property type="protein sequence ID" value="MSU02241.1"/>
    <property type="molecule type" value="Genomic_DNA"/>
</dbReference>
<sequence length="228" mass="26909">MNKLNVKVEHIFHSGFTVETENFLLVFDYYKGNISLKDKKTIIFSTHSHDDHFNSEILEWSNNREDVDYVFSSDIKIMDSNKRIYKMDVYESLTLDNVSIKTFGSTDMGVSFFVNVDGIDIFHAGDLNWWYWNDDTEEEKISMEKSFKEEIKKIKELNVDIAFFPVDPRLESAFSFGGEYFIKEIKPKYFFSMHFGDKFHTSLDFIHKIGDIDTNIVEITHRNQIIEL</sequence>
<proteinExistence type="predicted"/>
<dbReference type="PANTHER" id="PTHR42967:SF1">
    <property type="entry name" value="MBL FOLD METALLO-HYDROLASE"/>
    <property type="match status" value="1"/>
</dbReference>
<evidence type="ECO:0000313" key="2">
    <source>
        <dbReference type="Proteomes" id="UP000469523"/>
    </source>
</evidence>
<dbReference type="AlphaFoldDB" id="A0A6N7XJH8"/>
<name>A0A6N7XJH8_9FIRM</name>
<reference evidence="1 2" key="1">
    <citation type="submission" date="2019-09" db="EMBL/GenBank/DDBJ databases">
        <title>In-depth cultivation of the pig gut microbiome towards novel bacterial diversity and tailored functional studies.</title>
        <authorList>
            <person name="Wylensek D."/>
            <person name="Hitch T.C.A."/>
            <person name="Clavel T."/>
        </authorList>
    </citation>
    <scope>NUCLEOTIDE SEQUENCE [LARGE SCALE GENOMIC DNA]</scope>
    <source>
        <strain evidence="1 2">WCA3-693-APC-4?</strain>
    </source>
</reference>
<dbReference type="RefSeq" id="WP_154440910.1">
    <property type="nucleotide sequence ID" value="NZ_JAHLPJ010000001.1"/>
</dbReference>
<accession>A0A6N7XJH8</accession>
<comment type="caution">
    <text evidence="1">The sequence shown here is derived from an EMBL/GenBank/DDBJ whole genome shotgun (WGS) entry which is preliminary data.</text>
</comment>
<organism evidence="1 2">
    <name type="scientific">Tissierella pigra</name>
    <dbReference type="NCBI Taxonomy" id="2607614"/>
    <lineage>
        <taxon>Bacteria</taxon>
        <taxon>Bacillati</taxon>
        <taxon>Bacillota</taxon>
        <taxon>Tissierellia</taxon>
        <taxon>Tissierellales</taxon>
        <taxon>Tissierellaceae</taxon>
        <taxon>Tissierella</taxon>
    </lineage>
</organism>
<dbReference type="GO" id="GO:0016787">
    <property type="term" value="F:hydrolase activity"/>
    <property type="evidence" value="ECO:0007669"/>
    <property type="project" value="UniProtKB-KW"/>
</dbReference>
<gene>
    <name evidence="1" type="ORF">FYJ83_12240</name>
</gene>
<dbReference type="PANTHER" id="PTHR42967">
    <property type="entry name" value="METAL DEPENDENT HYDROLASE"/>
    <property type="match status" value="1"/>
</dbReference>
<keyword evidence="1" id="KW-0378">Hydrolase</keyword>
<dbReference type="Pfam" id="PF13483">
    <property type="entry name" value="Lactamase_B_3"/>
    <property type="match status" value="1"/>
</dbReference>
<evidence type="ECO:0000313" key="1">
    <source>
        <dbReference type="EMBL" id="MSU02241.1"/>
    </source>
</evidence>
<dbReference type="Gene3D" id="3.60.15.10">
    <property type="entry name" value="Ribonuclease Z/Hydroxyacylglutathione hydrolase-like"/>
    <property type="match status" value="1"/>
</dbReference>
<protein>
    <submittedName>
        <fullName evidence="1">MBL fold metallo-hydrolase</fullName>
    </submittedName>
</protein>
<dbReference type="Proteomes" id="UP000469523">
    <property type="component" value="Unassembled WGS sequence"/>
</dbReference>
<keyword evidence="2" id="KW-1185">Reference proteome</keyword>
<dbReference type="SUPFAM" id="SSF56281">
    <property type="entry name" value="Metallo-hydrolase/oxidoreductase"/>
    <property type="match status" value="1"/>
</dbReference>
<dbReference type="InterPro" id="IPR036866">
    <property type="entry name" value="RibonucZ/Hydroxyglut_hydro"/>
</dbReference>